<feature type="region of interest" description="Disordered" evidence="1">
    <location>
        <begin position="4578"/>
        <end position="4747"/>
    </location>
</feature>
<feature type="compositionally biased region" description="Polar residues" evidence="1">
    <location>
        <begin position="527"/>
        <end position="541"/>
    </location>
</feature>
<feature type="compositionally biased region" description="Basic and acidic residues" evidence="1">
    <location>
        <begin position="2118"/>
        <end position="2127"/>
    </location>
</feature>
<dbReference type="PANTHER" id="PTHR35511">
    <property type="entry name" value="A-KINASE ANCHOR-LIKE PROTEIN"/>
    <property type="match status" value="1"/>
</dbReference>
<feature type="compositionally biased region" description="Basic and acidic residues" evidence="1">
    <location>
        <begin position="4131"/>
        <end position="4156"/>
    </location>
</feature>
<evidence type="ECO:0008006" key="4">
    <source>
        <dbReference type="Google" id="ProtNLM"/>
    </source>
</evidence>
<feature type="compositionally biased region" description="Low complexity" evidence="1">
    <location>
        <begin position="939"/>
        <end position="955"/>
    </location>
</feature>
<feature type="region of interest" description="Disordered" evidence="1">
    <location>
        <begin position="1052"/>
        <end position="1089"/>
    </location>
</feature>
<feature type="region of interest" description="Disordered" evidence="1">
    <location>
        <begin position="3419"/>
        <end position="3497"/>
    </location>
</feature>
<feature type="region of interest" description="Disordered" evidence="1">
    <location>
        <begin position="425"/>
        <end position="554"/>
    </location>
</feature>
<comment type="caution">
    <text evidence="2">The sequence shown here is derived from an EMBL/GenBank/DDBJ whole genome shotgun (WGS) entry which is preliminary data.</text>
</comment>
<feature type="compositionally biased region" description="Polar residues" evidence="1">
    <location>
        <begin position="4332"/>
        <end position="4341"/>
    </location>
</feature>
<feature type="compositionally biased region" description="Basic and acidic residues" evidence="1">
    <location>
        <begin position="1963"/>
        <end position="1981"/>
    </location>
</feature>
<feature type="compositionally biased region" description="Basic and acidic residues" evidence="1">
    <location>
        <begin position="3473"/>
        <end position="3492"/>
    </location>
</feature>
<feature type="compositionally biased region" description="Polar residues" evidence="1">
    <location>
        <begin position="217"/>
        <end position="229"/>
    </location>
</feature>
<evidence type="ECO:0000256" key="1">
    <source>
        <dbReference type="SAM" id="MobiDB-lite"/>
    </source>
</evidence>
<feature type="region of interest" description="Disordered" evidence="1">
    <location>
        <begin position="639"/>
        <end position="675"/>
    </location>
</feature>
<feature type="compositionally biased region" description="Basic and acidic residues" evidence="1">
    <location>
        <begin position="3695"/>
        <end position="3708"/>
    </location>
</feature>
<feature type="region of interest" description="Disordered" evidence="1">
    <location>
        <begin position="2985"/>
        <end position="3045"/>
    </location>
</feature>
<feature type="compositionally biased region" description="Low complexity" evidence="1">
    <location>
        <begin position="2230"/>
        <end position="2246"/>
    </location>
</feature>
<feature type="region of interest" description="Disordered" evidence="1">
    <location>
        <begin position="2167"/>
        <end position="2325"/>
    </location>
</feature>
<evidence type="ECO:0000313" key="2">
    <source>
        <dbReference type="EMBL" id="CAK7328117.1"/>
    </source>
</evidence>
<feature type="region of interest" description="Disordered" evidence="1">
    <location>
        <begin position="2341"/>
        <end position="2380"/>
    </location>
</feature>
<feature type="region of interest" description="Disordered" evidence="1">
    <location>
        <begin position="4332"/>
        <end position="4378"/>
    </location>
</feature>
<feature type="region of interest" description="Disordered" evidence="1">
    <location>
        <begin position="4777"/>
        <end position="4798"/>
    </location>
</feature>
<feature type="compositionally biased region" description="Basic and acidic residues" evidence="1">
    <location>
        <begin position="3717"/>
        <end position="3734"/>
    </location>
</feature>
<feature type="compositionally biased region" description="Basic and acidic residues" evidence="1">
    <location>
        <begin position="169"/>
        <end position="206"/>
    </location>
</feature>
<accession>A0AAV1R556</accession>
<feature type="region of interest" description="Disordered" evidence="1">
    <location>
        <begin position="1931"/>
        <end position="2014"/>
    </location>
</feature>
<feature type="compositionally biased region" description="Basic and acidic residues" evidence="1">
    <location>
        <begin position="1640"/>
        <end position="1654"/>
    </location>
</feature>
<feature type="compositionally biased region" description="Basic and acidic residues" evidence="1">
    <location>
        <begin position="3541"/>
        <end position="3550"/>
    </location>
</feature>
<feature type="region of interest" description="Disordered" evidence="1">
    <location>
        <begin position="2396"/>
        <end position="2556"/>
    </location>
</feature>
<feature type="region of interest" description="Disordered" evidence="1">
    <location>
        <begin position="2880"/>
        <end position="2962"/>
    </location>
</feature>
<feature type="region of interest" description="Disordered" evidence="1">
    <location>
        <begin position="3683"/>
        <end position="3739"/>
    </location>
</feature>
<feature type="compositionally biased region" description="Basic and acidic residues" evidence="1">
    <location>
        <begin position="4671"/>
        <end position="4681"/>
    </location>
</feature>
<feature type="compositionally biased region" description="Basic and acidic residues" evidence="1">
    <location>
        <begin position="4694"/>
        <end position="4737"/>
    </location>
</feature>
<feature type="compositionally biased region" description="Basic and acidic residues" evidence="1">
    <location>
        <begin position="1784"/>
        <end position="1826"/>
    </location>
</feature>
<keyword evidence="3" id="KW-1185">Reference proteome</keyword>
<feature type="compositionally biased region" description="Basic and acidic residues" evidence="1">
    <location>
        <begin position="1838"/>
        <end position="1851"/>
    </location>
</feature>
<feature type="compositionally biased region" description="Basic and acidic residues" evidence="1">
    <location>
        <begin position="909"/>
        <end position="929"/>
    </location>
</feature>
<feature type="region of interest" description="Disordered" evidence="1">
    <location>
        <begin position="4216"/>
        <end position="4262"/>
    </location>
</feature>
<feature type="compositionally biased region" description="Polar residues" evidence="1">
    <location>
        <begin position="3227"/>
        <end position="3253"/>
    </location>
</feature>
<feature type="compositionally biased region" description="Basic and acidic residues" evidence="1">
    <location>
        <begin position="3122"/>
        <end position="3134"/>
    </location>
</feature>
<feature type="region of interest" description="Disordered" evidence="1">
    <location>
        <begin position="2088"/>
        <end position="2127"/>
    </location>
</feature>
<protein>
    <recommendedName>
        <fullName evidence="4">Titin-like</fullName>
    </recommendedName>
</protein>
<feature type="region of interest" description="Disordered" evidence="1">
    <location>
        <begin position="897"/>
        <end position="1039"/>
    </location>
</feature>
<feature type="compositionally biased region" description="Basic and acidic residues" evidence="1">
    <location>
        <begin position="1993"/>
        <end position="2006"/>
    </location>
</feature>
<feature type="compositionally biased region" description="Polar residues" evidence="1">
    <location>
        <begin position="2188"/>
        <end position="2197"/>
    </location>
</feature>
<feature type="compositionally biased region" description="Basic and acidic residues" evidence="1">
    <location>
        <begin position="4604"/>
        <end position="4614"/>
    </location>
</feature>
<feature type="region of interest" description="Disordered" evidence="1">
    <location>
        <begin position="3104"/>
        <end position="3184"/>
    </location>
</feature>
<feature type="compositionally biased region" description="Basic and acidic residues" evidence="1">
    <location>
        <begin position="4441"/>
        <end position="4475"/>
    </location>
</feature>
<feature type="compositionally biased region" description="Basic and acidic residues" evidence="1">
    <location>
        <begin position="4342"/>
        <end position="4355"/>
    </location>
</feature>
<feature type="compositionally biased region" description="Basic and acidic residues" evidence="1">
    <location>
        <begin position="1158"/>
        <end position="1190"/>
    </location>
</feature>
<feature type="compositionally biased region" description="Polar residues" evidence="1">
    <location>
        <begin position="1936"/>
        <end position="1946"/>
    </location>
</feature>
<feature type="compositionally biased region" description="Basic and acidic residues" evidence="1">
    <location>
        <begin position="2923"/>
        <end position="2934"/>
    </location>
</feature>
<feature type="compositionally biased region" description="Basic and acidic residues" evidence="1">
    <location>
        <begin position="3787"/>
        <end position="3811"/>
    </location>
</feature>
<feature type="compositionally biased region" description="Acidic residues" evidence="1">
    <location>
        <begin position="432"/>
        <end position="442"/>
    </location>
</feature>
<feature type="compositionally biased region" description="Polar residues" evidence="1">
    <location>
        <begin position="4224"/>
        <end position="4235"/>
    </location>
</feature>
<feature type="compositionally biased region" description="Basic and acidic residues" evidence="1">
    <location>
        <begin position="2704"/>
        <end position="2715"/>
    </location>
</feature>
<evidence type="ECO:0000313" key="3">
    <source>
        <dbReference type="Proteomes" id="UP001314170"/>
    </source>
</evidence>
<dbReference type="Proteomes" id="UP001314170">
    <property type="component" value="Unassembled WGS sequence"/>
</dbReference>
<feature type="region of interest" description="Disordered" evidence="1">
    <location>
        <begin position="4441"/>
        <end position="4521"/>
    </location>
</feature>
<feature type="compositionally biased region" description="Basic and acidic residues" evidence="1">
    <location>
        <begin position="4236"/>
        <end position="4258"/>
    </location>
</feature>
<feature type="compositionally biased region" description="Basic and acidic residues" evidence="1">
    <location>
        <begin position="984"/>
        <end position="999"/>
    </location>
</feature>
<feature type="compositionally biased region" description="Basic and acidic residues" evidence="1">
    <location>
        <begin position="230"/>
        <end position="282"/>
    </location>
</feature>
<feature type="compositionally biased region" description="Basic and acidic residues" evidence="1">
    <location>
        <begin position="4485"/>
        <end position="4521"/>
    </location>
</feature>
<feature type="region of interest" description="Disordered" evidence="1">
    <location>
        <begin position="3916"/>
        <end position="3945"/>
    </location>
</feature>
<feature type="compositionally biased region" description="Acidic residues" evidence="1">
    <location>
        <begin position="4060"/>
        <end position="4069"/>
    </location>
</feature>
<dbReference type="EMBL" id="CAWUPB010000893">
    <property type="protein sequence ID" value="CAK7328117.1"/>
    <property type="molecule type" value="Genomic_DNA"/>
</dbReference>
<feature type="compositionally biased region" description="Polar residues" evidence="1">
    <location>
        <begin position="645"/>
        <end position="655"/>
    </location>
</feature>
<feature type="region of interest" description="Disordered" evidence="1">
    <location>
        <begin position="164"/>
        <end position="282"/>
    </location>
</feature>
<feature type="compositionally biased region" description="Basic and acidic residues" evidence="1">
    <location>
        <begin position="1052"/>
        <end position="1068"/>
    </location>
</feature>
<feature type="compositionally biased region" description="Basic residues" evidence="1">
    <location>
        <begin position="4780"/>
        <end position="4798"/>
    </location>
</feature>
<feature type="compositionally biased region" description="Basic and acidic residues" evidence="1">
    <location>
        <begin position="4090"/>
        <end position="4112"/>
    </location>
</feature>
<feature type="compositionally biased region" description="Basic and acidic residues" evidence="1">
    <location>
        <begin position="3013"/>
        <end position="3030"/>
    </location>
</feature>
<feature type="region of interest" description="Disordered" evidence="1">
    <location>
        <begin position="2608"/>
        <end position="2653"/>
    </location>
</feature>
<feature type="compositionally biased region" description="Basic and acidic residues" evidence="1">
    <location>
        <begin position="2167"/>
        <end position="2183"/>
    </location>
</feature>
<feature type="compositionally biased region" description="Polar residues" evidence="1">
    <location>
        <begin position="1562"/>
        <end position="1571"/>
    </location>
</feature>
<sequence length="4798" mass="535037">MYLSPDNYGESESLDQESAKTPDSFLLIIYLHEMATGGDRNDISQPISLMSVGFLARGWKFLESPSIATVPGEETCREQIDQVPMELAEKERPQNEKQMQKDEGFNIKEGEAANEKAVVDETKQIAEKDKQVNDVTGTILQIEEPCLNIGEEEKIFKQVEAIEDGEAEVEGKPKSIEKEIGSPEKNEEEERKIEESIELETRKDVSSFDPSLGQGKEAQSQTPNVTSKNLDNRETVKEVCLENESKDSSTDDKTRIIDEQQRGEERFEGVEEKSESCSSFLDEKGRDVVEPIAKIENEKEGTACSTIGGETSMVEAGIDIRNDKEAISEIGEGVQDKRNTDDIATVAHKTQEKQIEEMNSQQVTKPDICTVSETESEEIIKKSLAEEGQTVILEKTAESGSNGGENIKDEMNPEQKLDGLFVKHEKSKQSIDEELAMAEESTEESRDIESHNVVAADNNTSDAVHITISTAQEHSAIADEDKIKDAVTATDPEPEHRKEEKSNYEDKMEEKFPQQDEAGNEKIENSLKLTSGETDTATSSEGSEEIASAKEDTKEEKLIDANAIVDKGLPIEKGLPPMDLNERIEDAELELQNKNSIELHISHRLEQETVLVKGEEQQKISDFVPQEENGLSKDMVKHVEDASEASESIKNTNLGHPSAEGALTTEASSKASETDVVKVEKVHELESKEKLEIDDAGTNLEEEMQKKEETDDEQKQTCQMVTTSEFFKTSNLLTLKLKQNSLNITIIHINEEDKHVSLSGNDRPQTIIAGGTIEEVTSDKVCSREVVDDKVEHSVQAAGLQEAETPLRNEVEQNDGTSNIINEEVIDEPKITDTGEVIDEEKIKDDTTNLSSEVIDEKVVESFQDNEMEAEVSKEEYVKEQTKEDLNTEDILQESIQEASVNNCQNDGKIAEKSSREMHEVSEAAKEVETNNNDESPGSTLQTSLLEEQESLQTENLTVAAEEKDEDGSSIRKDEDGESNSGLKEVKECSEQETLKGEADVEQMFPKNELQENLEHSASMISAERDEGALNKMTQNTEEEIVEGVEDITKEAEMGKEEGEEHATDESNPKSISLESIKEVPVSNPLTDEKKAEEFKGEVSVNSVSINFIPYSYLLTEKFQFLKQIFDAVPITISTAQEHSAIADEDKIMDAVTTTAPEPEHSKEEKSNYEDETEEKFPQQDEAGNEKIENSLKLTSGEIGTAASSECSEEIASAKEDTKEEKPIDADAIIDNGLPIEKGLPPMDLNERIEDAELELQNKTSSELHIIHSLEQETVLVKGEKQQKVSDFVPQEENGLSKDLVQHVEDASEASESIKNTNLRHPSAEGAITTEVSSKASEMVVEKVEKVHESESEEKLEIDDAGTNLEEEMQKKEEKHDEQKQTCQMATTSEFFKTSNLLTLKLKQNSLNITIIHINEEDKHVSLSGNDGHQIIIAGGMIEEVTSDKVCSRESVDDKVEHSVQAAGLQEAETPLRNEVEQNDGTSNIINEEVNDEPKITDTGEVIDEEKIKADATNLSSEVIDEKVVESCQDNEMEAEISKEEYVEEQTKEDLNTEDILPESLQEASVNNFQNDGKIAEKSSREMHEVSEAAKEVETNNNDESPDSTLQTSLLEEQESLKTENLTVAAGEKDENGESNSGLKEVKECSEQETLKGEEDVEQMFPKNELQENLEASMTSAETDEGALNKMTQNTEEEIVEGVEDVKKEAEMGKEEEHATDETNPKSISLESIKEVPVSNPLNDEKKAEEFKGETFDAVPITISTAQEHSAIADEDKIMDAVTTTAPEPEHSKEEKSNYEDETEEKFPQQDEAGNEKIENSLKLTSREIDTAASSECSEEIASAKEDTKEEKPTDADAIVDNGLPIEKGLPPMDLNERIEDAELELQNKTSSELHVIHSLEQETVLVQGEKQPKVSDFVPQEENGLSKDLVKHVEDASEASESIKNTNLGHPSAEGAITTEASSKASEMDVEKVEKVHELESEEKLETDDAGTNLEEEMKKKEETHDEQKQTGQMATTSEFFKTSNLLNLKLKQNSLNITIIHINEEDKLVSLSGNDGPQTIIAGDVTEEVTSDEVCRRESVDDKVEHSVQAAGLQEAEKPLRNEVEQNDGTSNIINEEVNDEPKITDTGEVIDKEKIKDDATNLSSEVIDEKVVEICQDNEMKAEISKEEYVEEQTKEDLNTKDILPESIQEASVNNFQNDGKIAEKSSREMHEVSEAAKEVETNNNDESPVSTLQTSLLEEQESLQTENLNVAAEEKDEDRSSIIKDEDGESNSGLKEAKECSEQETLKGEEDVEQMFPKNEQQENLEHSASMISAETEEGALNKMAQNTEEEIVEGVEDVTKEAEMGKEEGEGHATNETNPKSISLESIKEVPVSKQLNDEKNAEEFKGEIFKESVTSGTNESIAHVTYQNDGTPDTALQSSTAKEVEIVQGQGKDKSLAEASPEEEGEHDRARGSTRVEDNSREVRLEEDLEKNDDETPKTIDAVSHAKNQHTEFPNSTLEISPVEEQASLQRDNLIPAETSPEKKKYEDGSSTEKDEDNEKNTGLAEVTQNAGETLKAEANLEQILQNNELIENPEHSITMACIEIEKDAFTKMVDNHEEEIVEIPRGNAEAELHKEEHTEGHAIEKSKINSLSKESAEEGLITNSQDAAENSEKSIKEMLIVGADETNQNGEDCNSSLTISLVKVDESFKGEDKNVSPAEASSHDEKEEHESLDGAGEGNDSNPDLIVINQNSKRETSIVEEDFEEQLQKMEPREPEELSTVMAAETETGTLSNKIDDITSQEEVVTILNIEETVAREKKDGSEDIDVTKVKKVVMEEDLKLVAEASNANKSVKNDVEEENMISSGKEIETHEKTFGFESIQKLEVEEERNIDEEIENEGIKEIYGDTKLPGLSEKTDQHVTTEEHTSTDISPQITGETTAEEKAKTEKEMWEESVITSVDEDTKKKAPEEESAINDQSRIIYEGDKTQMLVEQELHEIIQTAEEDGDIGKQGSVIKDNLEVPPSGTNEENPLHKETKDETNTVKQNDEVDSNSEFTEPIEARGSVDRLEFEILRDKQGANSDMYLAKTSEEGILQKESNKSLIEISSLESRSKEEILEEVKPAVNDPSSTPITGITREMSFKEEEPEDKRQIKSFKPAHQEKGPVTNGTERTALENVDIDAKPEDASNFIETEDNGIPAGSGAEELENEMLKETAIMGSKDNKEETTNETSLRNVLDDKRECSTMLSKASELVTNEGSKTTDETSTTYENIKIPQTPQETEIMPKEDVPINARDASKSADPKIQSIIEEVGSYQFDNLNKDRVLDNEKQEGREISKLEEVRGLANQEEIYKSMSLKDEDLSNVGDEALKHIEAISAERKEAILEEENSTKKSEDSLTENVEANKAAFELEAGTNNHEQAISTKDFEVLVEENFEVAESGKKLEGVSETETRDHSHEMIPETDPGKVENMIEIQNESTSESMEQSSQESQKVQEEIEEKTELKFEAEGDVKGTQNTDETVKDVILTEEVHKEAKKADGETLKCTEKDVNDTRELYVKSTEDERVHEVEESSLGSREFHKATNSNEQTAIVSSDIQEAPTMEEMTVAEAIEDEDNEMPAVLSTCTPTEESEEIIKTMEEEDKCCDDIKTTTMVEITKDSLEEDQLDEKTVQVSNITSNDSISHTIEAEACQQEKTKDNTALELHSSNLESQVPADDHENITREHVAEENEDADDVQENKRASDAVYESKDHGINELNTSKIKEEIEKSSETVESLGAEATANEVATEEILPKVISKEEQGTSASTERMEGKMKDVEVLRDHPRITEEVPLQKEDCKELDLSQLELQSNEDIPNQSPNEVLEEDCAEATKNEVATDETLPEVISKEEQGTSATTERMEENIKDVEVLECHPIATEEVPLQKEDCRERDMSQLELQLESQLEEESGTPDETKKEIKGAPELGSIVDSQPFEALKEDEGTSVQTEKDCGTETTIENIEEYGQEVKILADPQNSSSPKTTEDTCLHKEETNELEVSGLGVDLDTGIQKDSLDEVQVEESKSPDAASKLQTPEYETSKEASEFVSEDFAESEETEIKEKHPEVAVTDMVAEENQSERTIDATEIIHEELTNEERKNQQIMEEKEDADNSDPVATHGEKPTKESQEEYELKAEESLRDKGTAKNIQNEELYKEVEKADGNERIEKQMDTERIIEHLHLAAAENETIKETFLDKAEVKNVKEEGSELHLENQSIETTSGNDGRTEATTVKEEKMDVEISQKEGPMDLVEANETTQDIHEGEESSKTTTEPIEEHLKEAEIEVDEHPQDSSSPKATENICSQKEENKELEVCGLGVECNTNMQKNGSNEFDKEEGRTSDKDSILQPQGYESKIKEKEYPPESEKMTEITETAAFEKTSDLRTKTSEEAFKTVSAVYEHEVLAESEVEHTESKEEKHPEVAVTDLVARENQNEKTIDATEIMHDELTNEKDKQQATEEKEDAKNCNPINLGEETTKESHQIYDLKGEESQEDKMAKEIQNEEVSNERTSEYLHQTAVENETIKESFPDEAFVENAEDLGTKLQVENQHEEKISAYDRTETTTITNKEFGREISEKESLQALAEVDETTQDIHQGERLSDSPSDKPISTEAEPQETTERKEDAPQWLLREPIVEASQSAEVGESQPGNAIGNVDSQGPKHGTERSIDETKSANISLFDMMQKSTRERQVVRDLTEEKEANASKEETRFEGVKIKSDEEEKEEHKQTDTSSDAPVMVEASRDIVDVKVAHKKSHSILSGVGSKVKNSISKVKKAIRGKSSHPKQHSPR</sequence>
<feature type="region of interest" description="Disordered" evidence="1">
    <location>
        <begin position="352"/>
        <end position="372"/>
    </location>
</feature>
<organism evidence="2 3">
    <name type="scientific">Dovyalis caffra</name>
    <dbReference type="NCBI Taxonomy" id="77055"/>
    <lineage>
        <taxon>Eukaryota</taxon>
        <taxon>Viridiplantae</taxon>
        <taxon>Streptophyta</taxon>
        <taxon>Embryophyta</taxon>
        <taxon>Tracheophyta</taxon>
        <taxon>Spermatophyta</taxon>
        <taxon>Magnoliopsida</taxon>
        <taxon>eudicotyledons</taxon>
        <taxon>Gunneridae</taxon>
        <taxon>Pentapetalae</taxon>
        <taxon>rosids</taxon>
        <taxon>fabids</taxon>
        <taxon>Malpighiales</taxon>
        <taxon>Salicaceae</taxon>
        <taxon>Flacourtieae</taxon>
        <taxon>Dovyalis</taxon>
    </lineage>
</organism>
<feature type="compositionally biased region" description="Basic and acidic residues" evidence="1">
    <location>
        <begin position="476"/>
        <end position="485"/>
    </location>
</feature>
<feature type="region of interest" description="Disordered" evidence="1">
    <location>
        <begin position="3199"/>
        <end position="3253"/>
    </location>
</feature>
<feature type="compositionally biased region" description="Basic and acidic residues" evidence="1">
    <location>
        <begin position="2611"/>
        <end position="2630"/>
    </location>
</feature>
<feature type="region of interest" description="Disordered" evidence="1">
    <location>
        <begin position="1561"/>
        <end position="1740"/>
    </location>
</feature>
<feature type="compositionally biased region" description="Basic and acidic residues" evidence="1">
    <location>
        <begin position="4579"/>
        <end position="4589"/>
    </location>
</feature>
<name>A0AAV1R556_9ROSI</name>
<feature type="compositionally biased region" description="Basic and acidic residues" evidence="1">
    <location>
        <begin position="2275"/>
        <end position="2289"/>
    </location>
</feature>
<feature type="region of interest" description="Disordered" evidence="1">
    <location>
        <begin position="4030"/>
        <end position="4169"/>
    </location>
</feature>
<feature type="compositionally biased region" description="Basic and acidic residues" evidence="1">
    <location>
        <begin position="2448"/>
        <end position="2468"/>
    </location>
</feature>
<feature type="compositionally biased region" description="Low complexity" evidence="1">
    <location>
        <begin position="3456"/>
        <end position="3472"/>
    </location>
</feature>
<feature type="region of interest" description="Disordered" evidence="1">
    <location>
        <begin position="3774"/>
        <end position="3811"/>
    </location>
</feature>
<feature type="compositionally biased region" description="Basic and acidic residues" evidence="1">
    <location>
        <begin position="3420"/>
        <end position="3448"/>
    </location>
</feature>
<feature type="compositionally biased region" description="Basic and acidic residues" evidence="1">
    <location>
        <begin position="1700"/>
        <end position="1720"/>
    </location>
</feature>
<feature type="region of interest" description="Disordered" evidence="1">
    <location>
        <begin position="2688"/>
        <end position="2741"/>
    </location>
</feature>
<reference evidence="2 3" key="1">
    <citation type="submission" date="2024-01" db="EMBL/GenBank/DDBJ databases">
        <authorList>
            <person name="Waweru B."/>
        </authorList>
    </citation>
    <scope>NUCLEOTIDE SEQUENCE [LARGE SCALE GENOMIC DNA]</scope>
</reference>
<feature type="region of interest" description="Disordered" evidence="1">
    <location>
        <begin position="3852"/>
        <end position="3878"/>
    </location>
</feature>
<feature type="compositionally biased region" description="Basic and acidic residues" evidence="1">
    <location>
        <begin position="2897"/>
        <end position="2910"/>
    </location>
</feature>
<feature type="region of interest" description="Disordered" evidence="1">
    <location>
        <begin position="1765"/>
        <end position="1868"/>
    </location>
</feature>
<feature type="compositionally biased region" description="Basic and acidic residues" evidence="1">
    <location>
        <begin position="4364"/>
        <end position="4378"/>
    </location>
</feature>
<feature type="compositionally biased region" description="Basic and acidic residues" evidence="1">
    <location>
        <begin position="2688"/>
        <end position="2697"/>
    </location>
</feature>
<feature type="compositionally biased region" description="Polar residues" evidence="1">
    <location>
        <begin position="457"/>
        <end position="473"/>
    </location>
</feature>
<feature type="compositionally biased region" description="Basic and acidic residues" evidence="1">
    <location>
        <begin position="2200"/>
        <end position="2220"/>
    </location>
</feature>
<feature type="compositionally biased region" description="Basic and acidic residues" evidence="1">
    <location>
        <begin position="2093"/>
        <end position="2102"/>
    </location>
</feature>
<feature type="compositionally biased region" description="Basic and acidic residues" evidence="1">
    <location>
        <begin position="2341"/>
        <end position="2354"/>
    </location>
</feature>
<gene>
    <name evidence="2" type="ORF">DCAF_LOCUS5837</name>
</gene>
<feature type="compositionally biased region" description="Basic and acidic residues" evidence="1">
    <location>
        <begin position="1574"/>
        <end position="1594"/>
    </location>
</feature>
<proteinExistence type="predicted"/>
<feature type="compositionally biased region" description="Polar residues" evidence="1">
    <location>
        <begin position="2355"/>
        <end position="2365"/>
    </location>
</feature>
<feature type="compositionally biased region" description="Basic and acidic residues" evidence="1">
    <location>
        <begin position="493"/>
        <end position="525"/>
    </location>
</feature>
<feature type="compositionally biased region" description="Basic and acidic residues" evidence="1">
    <location>
        <begin position="2522"/>
        <end position="2542"/>
    </location>
</feature>
<feature type="compositionally biased region" description="Polar residues" evidence="1">
    <location>
        <begin position="897"/>
        <end position="906"/>
    </location>
</feature>
<feature type="region of interest" description="Disordered" evidence="1">
    <location>
        <begin position="3541"/>
        <end position="3567"/>
    </location>
</feature>
<feature type="compositionally biased region" description="Polar residues" evidence="1">
    <location>
        <begin position="2396"/>
        <end position="2423"/>
    </location>
</feature>
<dbReference type="PANTHER" id="PTHR35511:SF2">
    <property type="entry name" value="A-KINASE ANCHOR-LIKE PROTEIN"/>
    <property type="match status" value="1"/>
</dbReference>
<feature type="region of interest" description="Disordered" evidence="1">
    <location>
        <begin position="395"/>
        <end position="414"/>
    </location>
</feature>
<feature type="region of interest" description="Disordered" evidence="1">
    <location>
        <begin position="1154"/>
        <end position="1190"/>
    </location>
</feature>